<name>J7S6D1_HUIN7</name>
<evidence type="ECO:0000256" key="3">
    <source>
        <dbReference type="SAM" id="Coils"/>
    </source>
</evidence>
<evidence type="ECO:0000313" key="5">
    <source>
        <dbReference type="EMBL" id="CCK69686.1"/>
    </source>
</evidence>
<proteinExistence type="inferred from homology"/>
<reference evidence="5 6" key="1">
    <citation type="journal article" date="2011" name="Proc. Natl. Acad. Sci. U.S.A.">
        <title>Evolutionary erosion of yeast sex chromosomes by mating-type switching accidents.</title>
        <authorList>
            <person name="Gordon J.L."/>
            <person name="Armisen D."/>
            <person name="Proux-Wera E."/>
            <person name="Oheigeartaigh S.S."/>
            <person name="Byrne K.P."/>
            <person name="Wolfe K.H."/>
        </authorList>
    </citation>
    <scope>NUCLEOTIDE SEQUENCE [LARGE SCALE GENOMIC DNA]</scope>
    <source>
        <strain evidence="6">ATCC MYA-139 / BCRC 22969 / CBS 8797 / CCRC 22969 / KCTC 17520 / NBRC 10181 / NCYC 3082</strain>
    </source>
</reference>
<feature type="coiled-coil region" evidence="3">
    <location>
        <begin position="89"/>
        <end position="116"/>
    </location>
</feature>
<dbReference type="PANTHER" id="PTHR11079">
    <property type="entry name" value="CYTOSINE DEAMINASE FAMILY MEMBER"/>
    <property type="match status" value="1"/>
</dbReference>
<gene>
    <name evidence="5" type="primary">KNAG0C05880</name>
    <name evidence="5" type="ordered locus">KNAG_0C05880</name>
</gene>
<dbReference type="PROSITE" id="PS51747">
    <property type="entry name" value="CYT_DCMP_DEAMINASES_2"/>
    <property type="match status" value="1"/>
</dbReference>
<comment type="similarity">
    <text evidence="2">Belongs to the cytidine and deoxycytidylate deaminase family. ADAT3 subfamily.</text>
</comment>
<sequence>MVKKCNNTLKIDYKKCIVEERLLQIVNLENVNEADLVDVWAIDIEPRESRKVIDLIRCHTQDQDPINLQHIKRIKKSHDNKTLITVVASKELISDLSELECLLKKEEINYKSVIEDVKVPRIGPSTKELITEWSTKYWPINWNGNPNDQILTSYEFDMDLIKDLLGRITAKASSEQLTGNRFPIVSAFVDPKDKANVLFATDKRCNPSYNMLDHSIMRGIRKVAERQKANAFNKTFTGTTYLCVDYDVYTTHEPCSMCAMALIHSRVKRCIFIKDMPETGSLKVGSGDGYCIHSNKALNSKYEVFQWIGSEYDVPKLSKSTCT</sequence>
<evidence type="ECO:0000256" key="1">
    <source>
        <dbReference type="ARBA" id="ARBA00022694"/>
    </source>
</evidence>
<accession>J7S6D1</accession>
<keyword evidence="6" id="KW-1185">Reference proteome</keyword>
<dbReference type="GO" id="GO:0052718">
    <property type="term" value="C:tRNA-specific adenosine-34 deaminase complex"/>
    <property type="evidence" value="ECO:0007669"/>
    <property type="project" value="EnsemblFungi"/>
</dbReference>
<reference evidence="6" key="2">
    <citation type="submission" date="2012-08" db="EMBL/GenBank/DDBJ databases">
        <title>Genome sequence of Kazachstania naganishii.</title>
        <authorList>
            <person name="Gordon J.L."/>
            <person name="Armisen D."/>
            <person name="Proux-Wera E."/>
            <person name="OhEigeartaigh S.S."/>
            <person name="Byrne K.P."/>
            <person name="Wolfe K.H."/>
        </authorList>
    </citation>
    <scope>NUCLEOTIDE SEQUENCE [LARGE SCALE GENOMIC DNA]</scope>
    <source>
        <strain evidence="6">ATCC MYA-139 / BCRC 22969 / CBS 8797 / CCRC 22969 / KCTC 17520 / NBRC 10181 / NCYC 3082</strain>
    </source>
</reference>
<dbReference type="InterPro" id="IPR002125">
    <property type="entry name" value="CMP_dCMP_dom"/>
</dbReference>
<dbReference type="RefSeq" id="XP_022463932.1">
    <property type="nucleotide sequence ID" value="XM_022607324.1"/>
</dbReference>
<dbReference type="KEGG" id="kng:KNAG_0C05880"/>
<evidence type="ECO:0000259" key="4">
    <source>
        <dbReference type="PROSITE" id="PS51747"/>
    </source>
</evidence>
<dbReference type="Pfam" id="PF00383">
    <property type="entry name" value="dCMP_cyt_deam_1"/>
    <property type="match status" value="1"/>
</dbReference>
<dbReference type="HOGENOM" id="CLU_013817_2_0_1"/>
<dbReference type="EMBL" id="HE978316">
    <property type="protein sequence ID" value="CCK69686.1"/>
    <property type="molecule type" value="Genomic_DNA"/>
</dbReference>
<dbReference type="InterPro" id="IPR016193">
    <property type="entry name" value="Cytidine_deaminase-like"/>
</dbReference>
<dbReference type="Gene3D" id="3.40.140.10">
    <property type="entry name" value="Cytidine Deaminase, domain 2"/>
    <property type="match status" value="1"/>
</dbReference>
<evidence type="ECO:0000256" key="2">
    <source>
        <dbReference type="ARBA" id="ARBA00038160"/>
    </source>
</evidence>
<evidence type="ECO:0000313" key="6">
    <source>
        <dbReference type="Proteomes" id="UP000006310"/>
    </source>
</evidence>
<keyword evidence="1" id="KW-0819">tRNA processing</keyword>
<dbReference type="OMA" id="GLESHYQ"/>
<dbReference type="GO" id="GO:0005634">
    <property type="term" value="C:nucleus"/>
    <property type="evidence" value="ECO:0007669"/>
    <property type="project" value="TreeGrafter"/>
</dbReference>
<dbReference type="GeneID" id="34525366"/>
<dbReference type="SUPFAM" id="SSF53927">
    <property type="entry name" value="Cytidine deaminase-like"/>
    <property type="match status" value="1"/>
</dbReference>
<dbReference type="GO" id="GO:0002100">
    <property type="term" value="P:tRNA wobble adenosine to inosine editing"/>
    <property type="evidence" value="ECO:0007669"/>
    <property type="project" value="EnsemblFungi"/>
</dbReference>
<dbReference type="AlphaFoldDB" id="J7S6D1"/>
<feature type="domain" description="CMP/dCMP-type deaminase" evidence="4">
    <location>
        <begin position="159"/>
        <end position="284"/>
    </location>
</feature>
<dbReference type="OrthoDB" id="3180714at2759"/>
<dbReference type="Proteomes" id="UP000006310">
    <property type="component" value="Chromosome 3"/>
</dbReference>
<dbReference type="PANTHER" id="PTHR11079:SF156">
    <property type="entry name" value="INACTIVE TRNA-SPECIFIC ADENOSINE DEAMINASE-LIKE PROTEIN 3-RELATED"/>
    <property type="match status" value="1"/>
</dbReference>
<dbReference type="GO" id="GO:0052717">
    <property type="term" value="F:tRNA-specific adenosine-34 deaminase activity"/>
    <property type="evidence" value="ECO:0007669"/>
    <property type="project" value="TreeGrafter"/>
</dbReference>
<dbReference type="eggNOG" id="KOG2771">
    <property type="taxonomic scope" value="Eukaryota"/>
</dbReference>
<dbReference type="STRING" id="1071383.J7S6D1"/>
<keyword evidence="3" id="KW-0175">Coiled coil</keyword>
<dbReference type="GO" id="GO:0005777">
    <property type="term" value="C:peroxisome"/>
    <property type="evidence" value="ECO:0007669"/>
    <property type="project" value="EnsemblFungi"/>
</dbReference>
<organism evidence="5 6">
    <name type="scientific">Huiozyma naganishii (strain ATCC MYA-139 / BCRC 22969 / CBS 8797 / KCTC 17520 / NBRC 10181 / NCYC 3082 / Yp74L-3)</name>
    <name type="common">Yeast</name>
    <name type="synonym">Kazachstania naganishii</name>
    <dbReference type="NCBI Taxonomy" id="1071383"/>
    <lineage>
        <taxon>Eukaryota</taxon>
        <taxon>Fungi</taxon>
        <taxon>Dikarya</taxon>
        <taxon>Ascomycota</taxon>
        <taxon>Saccharomycotina</taxon>
        <taxon>Saccharomycetes</taxon>
        <taxon>Saccharomycetales</taxon>
        <taxon>Saccharomycetaceae</taxon>
        <taxon>Huiozyma</taxon>
    </lineage>
</organism>
<protein>
    <recommendedName>
        <fullName evidence="4">CMP/dCMP-type deaminase domain-containing protein</fullName>
    </recommendedName>
</protein>
<dbReference type="CDD" id="cd01285">
    <property type="entry name" value="nucleoside_deaminase"/>
    <property type="match status" value="1"/>
</dbReference>